<reference evidence="1" key="2">
    <citation type="submission" date="2017-01" db="EMBL/GenBank/DDBJ databases">
        <authorList>
            <person name="Timinskas A."/>
        </authorList>
    </citation>
    <scope>NUCLEOTIDE SEQUENCE</scope>
    <source>
        <strain evidence="1">GV37</strain>
    </source>
</reference>
<keyword evidence="3" id="KW-1185">Reference proteome</keyword>
<dbReference type="RefSeq" id="WP_012914086.1">
    <property type="nucleotide sequence ID" value="NZ_CP019058.1"/>
</dbReference>
<evidence type="ECO:0000313" key="3">
    <source>
        <dbReference type="Proteomes" id="UP000186260"/>
    </source>
</evidence>
<dbReference type="PANTHER" id="PTHR36849:SF1">
    <property type="entry name" value="CYTOPLASMIC PROTEIN"/>
    <property type="match status" value="1"/>
</dbReference>
<organism evidence="2 4">
    <name type="scientific">Gardnerella swidsinskii</name>
    <dbReference type="NCBI Taxonomy" id="2792979"/>
    <lineage>
        <taxon>Bacteria</taxon>
        <taxon>Bacillati</taxon>
        <taxon>Actinomycetota</taxon>
        <taxon>Actinomycetes</taxon>
        <taxon>Bifidobacteriales</taxon>
        <taxon>Bifidobacteriaceae</taxon>
        <taxon>Gardnerella</taxon>
    </lineage>
</organism>
<dbReference type="PANTHER" id="PTHR36849">
    <property type="entry name" value="CYTOPLASMIC PROTEIN-RELATED"/>
    <property type="match status" value="1"/>
</dbReference>
<reference evidence="2 4" key="3">
    <citation type="submission" date="2017-09" db="EMBL/GenBank/DDBJ databases">
        <title>Bacterial strain isolated from the female urinary microbiota.</title>
        <authorList>
            <person name="Thomas-White K."/>
            <person name="Kumar N."/>
            <person name="Forster S."/>
            <person name="Putonti C."/>
            <person name="Lawley T."/>
            <person name="Wolfe A.J."/>
        </authorList>
    </citation>
    <scope>NUCLEOTIDE SEQUENCE [LARGE SCALE GENOMIC DNA]</scope>
    <source>
        <strain evidence="2 4">UMB0411</strain>
    </source>
</reference>
<proteinExistence type="predicted"/>
<dbReference type="EMBL" id="PNGY01000001">
    <property type="protein sequence ID" value="PMC54861.1"/>
    <property type="molecule type" value="Genomic_DNA"/>
</dbReference>
<name>A0A9X7I936_9BIFI</name>
<reference evidence="1" key="4">
    <citation type="journal article" date="2021" name="Pathogens">
        <title>Discrimination of Gardnerella Species by Combining MALDI-TOF Protein Profile, Chaperonin cpn60 Sequences, and Phenotypic Characteristics.</title>
        <authorList>
            <person name="Bulavaite A."/>
            <person name="Maier T."/>
            <person name="Pleckaityte M."/>
        </authorList>
    </citation>
    <scope>NUCLEOTIDE SEQUENCE</scope>
    <source>
        <strain evidence="1">GV37</strain>
    </source>
</reference>
<dbReference type="Proteomes" id="UP000186260">
    <property type="component" value="Chromosome"/>
</dbReference>
<evidence type="ECO:0000313" key="1">
    <source>
        <dbReference type="EMBL" id="APW18674.1"/>
    </source>
</evidence>
<dbReference type="AlphaFoldDB" id="A0A9X7I936"/>
<gene>
    <name evidence="1" type="ORF">BVL65_03665</name>
    <name evidence="2" type="ORF">CJ213_01610</name>
</gene>
<reference evidence="3" key="1">
    <citation type="submission" date="2017-01" db="EMBL/GenBank/DDBJ databases">
        <title>Gardnerella vaginalis bacteremia associated with severe acute encephalopathy in a young female patient: Case Report and characterization of the isolate.</title>
        <authorList>
            <person name="Tankovic J."/>
            <person name="Timinskas A."/>
            <person name="Zilnyte M."/>
            <person name="Janulaitiene M."/>
            <person name="Zvirbliene A."/>
            <person name="Pleckaityte M."/>
        </authorList>
    </citation>
    <scope>NUCLEOTIDE SEQUENCE [LARGE SCALE GENOMIC DNA]</scope>
    <source>
        <strain evidence="3">GV37</strain>
    </source>
</reference>
<evidence type="ECO:0000313" key="2">
    <source>
        <dbReference type="EMBL" id="PMC54861.1"/>
    </source>
</evidence>
<dbReference type="Pfam" id="PF22752">
    <property type="entry name" value="DUF488-N3i"/>
    <property type="match status" value="1"/>
</dbReference>
<accession>A0A9X7I936</accession>
<dbReference type="Proteomes" id="UP000235293">
    <property type="component" value="Unassembled WGS sequence"/>
</dbReference>
<dbReference type="InterPro" id="IPR052552">
    <property type="entry name" value="YeaO-like"/>
</dbReference>
<protein>
    <submittedName>
        <fullName evidence="2">DUF488 domain-containing protein</fullName>
    </submittedName>
    <submittedName>
        <fullName evidence="1">MarR family transcriptional regulator</fullName>
    </submittedName>
</protein>
<evidence type="ECO:0000313" key="4">
    <source>
        <dbReference type="Proteomes" id="UP000235293"/>
    </source>
</evidence>
<dbReference type="EMBL" id="CP019058">
    <property type="protein sequence ID" value="APW18674.1"/>
    <property type="molecule type" value="Genomic_DNA"/>
</dbReference>
<sequence length="121" mass="14341">MNKCTVKIKRVYETISEDDGVRVLVDRLWPRGISKEYAHIDKWLKDIAPTSQLRKWFNHDPEHFEEFSHRYVEELDSNHEAVGVIMDLFNKYQTITLLYAAKNPKVNHALVLQEYLQKLLA</sequence>